<organism evidence="2 3">
    <name type="scientific">Fusarium longipes</name>
    <dbReference type="NCBI Taxonomy" id="694270"/>
    <lineage>
        <taxon>Eukaryota</taxon>
        <taxon>Fungi</taxon>
        <taxon>Dikarya</taxon>
        <taxon>Ascomycota</taxon>
        <taxon>Pezizomycotina</taxon>
        <taxon>Sordariomycetes</taxon>
        <taxon>Hypocreomycetidae</taxon>
        <taxon>Hypocreales</taxon>
        <taxon>Nectriaceae</taxon>
        <taxon>Fusarium</taxon>
    </lineage>
</organism>
<keyword evidence="3" id="KW-1185">Reference proteome</keyword>
<dbReference type="AlphaFoldDB" id="A0A395RYN7"/>
<gene>
    <name evidence="2" type="ORF">FLONG3_9303</name>
</gene>
<evidence type="ECO:0000259" key="1">
    <source>
        <dbReference type="Pfam" id="PF06985"/>
    </source>
</evidence>
<evidence type="ECO:0000313" key="2">
    <source>
        <dbReference type="EMBL" id="RGP65273.1"/>
    </source>
</evidence>
<name>A0A395RYN7_9HYPO</name>
<dbReference type="Proteomes" id="UP000266234">
    <property type="component" value="Unassembled WGS sequence"/>
</dbReference>
<dbReference type="InterPro" id="IPR052895">
    <property type="entry name" value="HetReg/Transcr_Mod"/>
</dbReference>
<protein>
    <recommendedName>
        <fullName evidence="1">Heterokaryon incompatibility domain-containing protein</fullName>
    </recommendedName>
</protein>
<reference evidence="2 3" key="1">
    <citation type="journal article" date="2018" name="PLoS Pathog.">
        <title>Evolution of structural diversity of trichothecenes, a family of toxins produced by plant pathogenic and entomopathogenic fungi.</title>
        <authorList>
            <person name="Proctor R.H."/>
            <person name="McCormick S.P."/>
            <person name="Kim H.S."/>
            <person name="Cardoza R.E."/>
            <person name="Stanley A.M."/>
            <person name="Lindo L."/>
            <person name="Kelly A."/>
            <person name="Brown D.W."/>
            <person name="Lee T."/>
            <person name="Vaughan M.M."/>
            <person name="Alexander N.J."/>
            <person name="Busman M."/>
            <person name="Gutierrez S."/>
        </authorList>
    </citation>
    <scope>NUCLEOTIDE SEQUENCE [LARGE SCALE GENOMIC DNA]</scope>
    <source>
        <strain evidence="2 3">NRRL 20695</strain>
    </source>
</reference>
<dbReference type="Pfam" id="PF06985">
    <property type="entry name" value="HET"/>
    <property type="match status" value="1"/>
</dbReference>
<sequence length="684" mass="78311">MTALVTEESTSNKNNNNKAYGKIYTSLDIARHEIRLLTLHPATNGDDRIWCSLSHADLMPSDSSASPSYEALSYVWGKPDFSELILLNHQEFFITPSLKYALSCLRSKTQPRILWVDAICINQSDVVERNHQVALMRDIYSQCQRDIAWLDPVIGKDLELEDRYNDPRLSELEESIRKGMDLMRAIVQKDHKTLQGMFRYLGKDGYQLDIGDESCLRALFDSPTLWQRLWVMQELSLAPDLVLMCRDAELSWKSLSDLLTDEPYFDAFHVWRSSHDGRDPSWSDIFVRFKLIEDQRRLFSESGPSNSKMMDVLARFRAMESTDPRDRIYSLLGLVTENHGIDVDYTISVPDLYRETTISLINLSGNLDILCQSPFEESGGHDALHKVEGAMPSWVAEFSSSYKDSVDVLFAQRGIFNAGIKNCETPCRLLGPERDILVVRGVVLGTIAPVLEDRTKKYGAHSIMKLYLGEEEITNAKQHIYAPKFGNKTVKTGETCLRAFWRTLVKDCTLPPRMRRLRSHEIRYLSKRNQSRLGHQRIIGVETIRPKNDSRMLKHKHRKRCGQSLFAYYSYRMLDYVRLREVYHTWPAGSLHRSYTTKDYMFAVTENGLYVLARPHVGQGDVVAILDGGKVPMILRKAVARDLGEQMTDTYRVVGPAYVHGFMDGKAEVGASKGWLKKQDILLV</sequence>
<dbReference type="PANTHER" id="PTHR24148:SF77">
    <property type="entry name" value="HETEROKARYON INCOMPATIBILITY DOMAIN-CONTAINING PROTEIN"/>
    <property type="match status" value="1"/>
</dbReference>
<dbReference type="InterPro" id="IPR010730">
    <property type="entry name" value="HET"/>
</dbReference>
<proteinExistence type="predicted"/>
<dbReference type="OrthoDB" id="3477286at2759"/>
<accession>A0A395RYN7</accession>
<evidence type="ECO:0000313" key="3">
    <source>
        <dbReference type="Proteomes" id="UP000266234"/>
    </source>
</evidence>
<dbReference type="EMBL" id="PXOG01000237">
    <property type="protein sequence ID" value="RGP65273.1"/>
    <property type="molecule type" value="Genomic_DNA"/>
</dbReference>
<feature type="domain" description="Heterokaryon incompatibility" evidence="1">
    <location>
        <begin position="69"/>
        <end position="234"/>
    </location>
</feature>
<comment type="caution">
    <text evidence="2">The sequence shown here is derived from an EMBL/GenBank/DDBJ whole genome shotgun (WGS) entry which is preliminary data.</text>
</comment>
<dbReference type="PANTHER" id="PTHR24148">
    <property type="entry name" value="ANKYRIN REPEAT DOMAIN-CONTAINING PROTEIN 39 HOMOLOG-RELATED"/>
    <property type="match status" value="1"/>
</dbReference>